<dbReference type="EMBL" id="HBIR01043588">
    <property type="protein sequence ID" value="CAE0576897.1"/>
    <property type="molecule type" value="Transcribed_RNA"/>
</dbReference>
<keyword evidence="4" id="KW-0408">Iron</keyword>
<organism evidence="9">
    <name type="scientific">Emiliania huxleyi</name>
    <name type="common">Coccolithophore</name>
    <name type="synonym">Pontosphaera huxleyi</name>
    <dbReference type="NCBI Taxonomy" id="2903"/>
    <lineage>
        <taxon>Eukaryota</taxon>
        <taxon>Haptista</taxon>
        <taxon>Haptophyta</taxon>
        <taxon>Prymnesiophyceae</taxon>
        <taxon>Isochrysidales</taxon>
        <taxon>Noelaerhabdaceae</taxon>
        <taxon>Emiliania</taxon>
    </lineage>
</organism>
<dbReference type="GO" id="GO:0005763">
    <property type="term" value="C:mitochondrial small ribosomal subunit"/>
    <property type="evidence" value="ECO:0007669"/>
    <property type="project" value="TreeGrafter"/>
</dbReference>
<dbReference type="GO" id="GO:0003735">
    <property type="term" value="F:structural constituent of ribosome"/>
    <property type="evidence" value="ECO:0007669"/>
    <property type="project" value="TreeGrafter"/>
</dbReference>
<proteinExistence type="predicted"/>
<reference evidence="9" key="1">
    <citation type="submission" date="2021-01" db="EMBL/GenBank/DDBJ databases">
        <authorList>
            <person name="Corre E."/>
            <person name="Pelletier E."/>
            <person name="Niang G."/>
            <person name="Scheremetjew M."/>
            <person name="Finn R."/>
            <person name="Kale V."/>
            <person name="Holt S."/>
            <person name="Cochrane G."/>
            <person name="Meng A."/>
            <person name="Brown T."/>
            <person name="Cohen L."/>
        </authorList>
    </citation>
    <scope>NUCLEOTIDE SEQUENCE</scope>
    <source>
        <strain evidence="9">379</strain>
    </source>
</reference>
<evidence type="ECO:0000256" key="8">
    <source>
        <dbReference type="SAM" id="MobiDB-lite"/>
    </source>
</evidence>
<evidence type="ECO:0000256" key="1">
    <source>
        <dbReference type="ARBA" id="ARBA00004173"/>
    </source>
</evidence>
<accession>A0A7S3T882</accession>
<protein>
    <recommendedName>
        <fullName evidence="10">Methyltransferase domain-containing protein</fullName>
    </recommendedName>
</protein>
<dbReference type="GO" id="GO:0008168">
    <property type="term" value="F:methyltransferase activity"/>
    <property type="evidence" value="ECO:0007669"/>
    <property type="project" value="InterPro"/>
</dbReference>
<dbReference type="Gene3D" id="3.40.50.150">
    <property type="entry name" value="Vaccinia Virus protein VP39"/>
    <property type="match status" value="1"/>
</dbReference>
<dbReference type="GO" id="GO:0051536">
    <property type="term" value="F:iron-sulfur cluster binding"/>
    <property type="evidence" value="ECO:0007669"/>
    <property type="project" value="UniProtKB-KW"/>
</dbReference>
<evidence type="ECO:0000256" key="6">
    <source>
        <dbReference type="ARBA" id="ARBA00023128"/>
    </source>
</evidence>
<feature type="compositionally biased region" description="Low complexity" evidence="8">
    <location>
        <begin position="386"/>
        <end position="397"/>
    </location>
</feature>
<dbReference type="Pfam" id="PF09243">
    <property type="entry name" value="Rsm22"/>
    <property type="match status" value="1"/>
</dbReference>
<evidence type="ECO:0000256" key="3">
    <source>
        <dbReference type="ARBA" id="ARBA00022946"/>
    </source>
</evidence>
<feature type="compositionally biased region" description="Basic residues" evidence="8">
    <location>
        <begin position="398"/>
        <end position="407"/>
    </location>
</feature>
<dbReference type="InterPro" id="IPR015324">
    <property type="entry name" value="Ribosomal_Rsm22-like"/>
</dbReference>
<keyword evidence="3" id="KW-0809">Transit peptide</keyword>
<dbReference type="InterPro" id="IPR029063">
    <property type="entry name" value="SAM-dependent_MTases_sf"/>
</dbReference>
<sequence length="437" mass="46955">MLSAGAPRRRAPVLRLARRGLDLSYSPRRNAPKLNHVIPRLNPRRLRESEANRRAVPEAASERPAATERPWRDLAVPMLHLPDALDAALREVTTRRLRARGAHAGTPPEEMGVDEQAAERMHGAYAGVYRALHEARRRLPGWQPRSSLEFGAGLGAGSWAAAEVWPAAQLALTAVEPNSDLRFAAAELWEGGHAAVGATPPPAEWLARLPPASVRYDLVTAPYCLEGLPAGALEAALDGLWERVAPGGLLALALPASRGGFATMLLSRARLLDASRAPPGQLGRNAAGGAAAARPVAPCPHSAACPLRPGGPLMPWHAKRRESVPPVCHAEQLVLESAASACLHRARPCCISFWLACFFFHRRARTCTVRGGAAASRDRRTSRRSATWSCSEGSQRSGARRARRGRQRSPRVCSCTCPTATRPATPASQRFPLAASE</sequence>
<evidence type="ECO:0000256" key="4">
    <source>
        <dbReference type="ARBA" id="ARBA00023004"/>
    </source>
</evidence>
<dbReference type="InterPro" id="IPR052571">
    <property type="entry name" value="Mt_RNA_Methyltransferase"/>
</dbReference>
<keyword evidence="6" id="KW-0496">Mitochondrion</keyword>
<dbReference type="GO" id="GO:0006412">
    <property type="term" value="P:translation"/>
    <property type="evidence" value="ECO:0007669"/>
    <property type="project" value="InterPro"/>
</dbReference>
<feature type="compositionally biased region" description="Basic and acidic residues" evidence="8">
    <location>
        <begin position="45"/>
        <end position="56"/>
    </location>
</feature>
<dbReference type="SUPFAM" id="SSF53335">
    <property type="entry name" value="S-adenosyl-L-methionine-dependent methyltransferases"/>
    <property type="match status" value="1"/>
</dbReference>
<comment type="function">
    <text evidence="7">Mitochondrial ribosome (mitoribosome) assembly factor. Binds at the interface of the head and body domains of the mitochondrial small ribosomal subunit (mt-SSU), occluding the mRNA channel and preventing compaction of the head domain towards the body. Probable inactive methyltransferase: retains the characteristic folding and ability to bind S-adenosyl-L-methionine, but it probably lost its methyltransferase activity.</text>
</comment>
<comment type="subcellular location">
    <subcellularLocation>
        <location evidence="1">Mitochondrion</location>
    </subcellularLocation>
</comment>
<dbReference type="PANTHER" id="PTHR13184:SF5">
    <property type="entry name" value="METHYLTRANSFERASE-LIKE PROTEIN 17, MITOCHONDRIAL"/>
    <property type="match status" value="1"/>
</dbReference>
<feature type="region of interest" description="Disordered" evidence="8">
    <location>
        <begin position="40"/>
        <end position="69"/>
    </location>
</feature>
<dbReference type="AlphaFoldDB" id="A0A7S3T882"/>
<dbReference type="GO" id="GO:0046872">
    <property type="term" value="F:metal ion binding"/>
    <property type="evidence" value="ECO:0007669"/>
    <property type="project" value="UniProtKB-KW"/>
</dbReference>
<keyword evidence="5" id="KW-0411">Iron-sulfur</keyword>
<gene>
    <name evidence="9" type="ORF">EHUX00137_LOCUS34017</name>
</gene>
<keyword evidence="2" id="KW-0479">Metal-binding</keyword>
<feature type="region of interest" description="Disordered" evidence="8">
    <location>
        <begin position="386"/>
        <end position="407"/>
    </location>
</feature>
<evidence type="ECO:0008006" key="10">
    <source>
        <dbReference type="Google" id="ProtNLM"/>
    </source>
</evidence>
<evidence type="ECO:0000256" key="2">
    <source>
        <dbReference type="ARBA" id="ARBA00022723"/>
    </source>
</evidence>
<evidence type="ECO:0000256" key="7">
    <source>
        <dbReference type="ARBA" id="ARBA00045681"/>
    </source>
</evidence>
<evidence type="ECO:0000313" key="9">
    <source>
        <dbReference type="EMBL" id="CAE0576897.1"/>
    </source>
</evidence>
<name>A0A7S3T882_EMIHU</name>
<dbReference type="PANTHER" id="PTHR13184">
    <property type="entry name" value="37S RIBOSOMAL PROTEIN S22"/>
    <property type="match status" value="1"/>
</dbReference>
<evidence type="ECO:0000256" key="5">
    <source>
        <dbReference type="ARBA" id="ARBA00023014"/>
    </source>
</evidence>